<evidence type="ECO:0000313" key="1">
    <source>
        <dbReference type="EMBL" id="KAF2736166.1"/>
    </source>
</evidence>
<accession>A0A9P4R3D5</accession>
<protein>
    <submittedName>
        <fullName evidence="1">Uncharacterized protein</fullName>
    </submittedName>
</protein>
<reference evidence="1" key="1">
    <citation type="journal article" date="2020" name="Stud. Mycol.">
        <title>101 Dothideomycetes genomes: a test case for predicting lifestyles and emergence of pathogens.</title>
        <authorList>
            <person name="Haridas S."/>
            <person name="Albert R."/>
            <person name="Binder M."/>
            <person name="Bloem J."/>
            <person name="Labutti K."/>
            <person name="Salamov A."/>
            <person name="Andreopoulos B."/>
            <person name="Baker S."/>
            <person name="Barry K."/>
            <person name="Bills G."/>
            <person name="Bluhm B."/>
            <person name="Cannon C."/>
            <person name="Castanera R."/>
            <person name="Culley D."/>
            <person name="Daum C."/>
            <person name="Ezra D."/>
            <person name="Gonzalez J."/>
            <person name="Henrissat B."/>
            <person name="Kuo A."/>
            <person name="Liang C."/>
            <person name="Lipzen A."/>
            <person name="Lutzoni F."/>
            <person name="Magnuson J."/>
            <person name="Mondo S."/>
            <person name="Nolan M."/>
            <person name="Ohm R."/>
            <person name="Pangilinan J."/>
            <person name="Park H.-J."/>
            <person name="Ramirez L."/>
            <person name="Alfaro M."/>
            <person name="Sun H."/>
            <person name="Tritt A."/>
            <person name="Yoshinaga Y."/>
            <person name="Zwiers L.-H."/>
            <person name="Turgeon B."/>
            <person name="Goodwin S."/>
            <person name="Spatafora J."/>
            <person name="Crous P."/>
            <person name="Grigoriev I."/>
        </authorList>
    </citation>
    <scope>NUCLEOTIDE SEQUENCE</scope>
    <source>
        <strain evidence="1">CBS 125425</strain>
    </source>
</reference>
<evidence type="ECO:0000313" key="2">
    <source>
        <dbReference type="Proteomes" id="UP000799444"/>
    </source>
</evidence>
<comment type="caution">
    <text evidence="1">The sequence shown here is derived from an EMBL/GenBank/DDBJ whole genome shotgun (WGS) entry which is preliminary data.</text>
</comment>
<keyword evidence="2" id="KW-1185">Reference proteome</keyword>
<name>A0A9P4R3D5_9PLEO</name>
<organism evidence="1 2">
    <name type="scientific">Polyplosphaeria fusca</name>
    <dbReference type="NCBI Taxonomy" id="682080"/>
    <lineage>
        <taxon>Eukaryota</taxon>
        <taxon>Fungi</taxon>
        <taxon>Dikarya</taxon>
        <taxon>Ascomycota</taxon>
        <taxon>Pezizomycotina</taxon>
        <taxon>Dothideomycetes</taxon>
        <taxon>Pleosporomycetidae</taxon>
        <taxon>Pleosporales</taxon>
        <taxon>Tetraplosphaeriaceae</taxon>
        <taxon>Polyplosphaeria</taxon>
    </lineage>
</organism>
<dbReference type="OrthoDB" id="3734023at2759"/>
<sequence length="300" mass="34719">MSSLQEPLQRTSSLLLDLPREIRDTIYAFVFEDPTPSILDEGRLHKITNPAHSNAIVASEALEAHYIHVPQVIFIHPNEMLPSSPFPSWTTHSFIPSIRHLVVSAEETGSRFFSDIDAFNMYEIAHAKSCSRRLWETLLKFERLSTLEIRMQKRTPASLFTHDFGPVVYALREFHPGLKIAFSVSFDDFLEYIWVEPHWSEEQVRFKRAGFTDASELLDPPSDEDRAYVAKYLPDHLRLQTMPNGRNIEEGLLDLNVKDRRALAKHYIVQEPQLLRMLLAEQWRVYQKMNRKTGEGSAKA</sequence>
<gene>
    <name evidence="1" type="ORF">EJ04DRAFT_511289</name>
</gene>
<dbReference type="Proteomes" id="UP000799444">
    <property type="component" value="Unassembled WGS sequence"/>
</dbReference>
<dbReference type="EMBL" id="ML996128">
    <property type="protein sequence ID" value="KAF2736166.1"/>
    <property type="molecule type" value="Genomic_DNA"/>
</dbReference>
<proteinExistence type="predicted"/>
<dbReference type="AlphaFoldDB" id="A0A9P4R3D5"/>